<feature type="region of interest" description="Disordered" evidence="1">
    <location>
        <begin position="33"/>
        <end position="75"/>
    </location>
</feature>
<feature type="chain" id="PRO_5020025098" description="Secreted protein" evidence="2">
    <location>
        <begin position="17"/>
        <end position="133"/>
    </location>
</feature>
<evidence type="ECO:0008006" key="5">
    <source>
        <dbReference type="Google" id="ProtNLM"/>
    </source>
</evidence>
<reference evidence="3 4" key="1">
    <citation type="journal article" date="2019" name="Commun. Biol.">
        <title>The bagworm genome reveals a unique fibroin gene that provides high tensile strength.</title>
        <authorList>
            <person name="Kono N."/>
            <person name="Nakamura H."/>
            <person name="Ohtoshi R."/>
            <person name="Tomita M."/>
            <person name="Numata K."/>
            <person name="Arakawa K."/>
        </authorList>
    </citation>
    <scope>NUCLEOTIDE SEQUENCE [LARGE SCALE GENOMIC DNA]</scope>
</reference>
<dbReference type="AlphaFoldDB" id="A0A4C1X337"/>
<feature type="signal peptide" evidence="2">
    <location>
        <begin position="1"/>
        <end position="16"/>
    </location>
</feature>
<sequence>MGAYVCVRMWVRWCLGLGVGLLDRAVPKQPLRQRAAPSFYSRSPSNTAVSASSNTKSTHNKGLSAHENDIQSGQENGNTFRLNTFSYSGIAMAAPGGGRRAVELPRGARSRVRCSRARLINSVATTFQRLQSF</sequence>
<evidence type="ECO:0000256" key="2">
    <source>
        <dbReference type="SAM" id="SignalP"/>
    </source>
</evidence>
<feature type="compositionally biased region" description="Polar residues" evidence="1">
    <location>
        <begin position="40"/>
        <end position="61"/>
    </location>
</feature>
<organism evidence="3 4">
    <name type="scientific">Eumeta variegata</name>
    <name type="common">Bagworm moth</name>
    <name type="synonym">Eumeta japonica</name>
    <dbReference type="NCBI Taxonomy" id="151549"/>
    <lineage>
        <taxon>Eukaryota</taxon>
        <taxon>Metazoa</taxon>
        <taxon>Ecdysozoa</taxon>
        <taxon>Arthropoda</taxon>
        <taxon>Hexapoda</taxon>
        <taxon>Insecta</taxon>
        <taxon>Pterygota</taxon>
        <taxon>Neoptera</taxon>
        <taxon>Endopterygota</taxon>
        <taxon>Lepidoptera</taxon>
        <taxon>Glossata</taxon>
        <taxon>Ditrysia</taxon>
        <taxon>Tineoidea</taxon>
        <taxon>Psychidae</taxon>
        <taxon>Oiketicinae</taxon>
        <taxon>Eumeta</taxon>
    </lineage>
</organism>
<evidence type="ECO:0000313" key="4">
    <source>
        <dbReference type="Proteomes" id="UP000299102"/>
    </source>
</evidence>
<comment type="caution">
    <text evidence="3">The sequence shown here is derived from an EMBL/GenBank/DDBJ whole genome shotgun (WGS) entry which is preliminary data.</text>
</comment>
<keyword evidence="2" id="KW-0732">Signal</keyword>
<dbReference type="EMBL" id="BGZK01000718">
    <property type="protein sequence ID" value="GBP57530.1"/>
    <property type="molecule type" value="Genomic_DNA"/>
</dbReference>
<evidence type="ECO:0000313" key="3">
    <source>
        <dbReference type="EMBL" id="GBP57530.1"/>
    </source>
</evidence>
<evidence type="ECO:0000256" key="1">
    <source>
        <dbReference type="SAM" id="MobiDB-lite"/>
    </source>
</evidence>
<protein>
    <recommendedName>
        <fullName evidence="5">Secreted protein</fullName>
    </recommendedName>
</protein>
<name>A0A4C1X337_EUMVA</name>
<keyword evidence="4" id="KW-1185">Reference proteome</keyword>
<proteinExistence type="predicted"/>
<gene>
    <name evidence="3" type="ORF">EVAR_103128_1</name>
</gene>
<dbReference type="Proteomes" id="UP000299102">
    <property type="component" value="Unassembled WGS sequence"/>
</dbReference>
<accession>A0A4C1X337</accession>